<evidence type="ECO:0000313" key="3">
    <source>
        <dbReference type="Proteomes" id="UP000315252"/>
    </source>
</evidence>
<dbReference type="RefSeq" id="WP_142899420.1">
    <property type="nucleotide sequence ID" value="NZ_ML660064.1"/>
</dbReference>
<accession>A0A545T3R8</accession>
<dbReference type="EMBL" id="VHSH01000013">
    <property type="protein sequence ID" value="TQV71873.1"/>
    <property type="molecule type" value="Genomic_DNA"/>
</dbReference>
<dbReference type="OrthoDB" id="8479075at2"/>
<proteinExistence type="predicted"/>
<dbReference type="InterPro" id="IPR016181">
    <property type="entry name" value="Acyl_CoA_acyltransferase"/>
</dbReference>
<gene>
    <name evidence="2" type="ORF">FKG95_26195</name>
</gene>
<dbReference type="Proteomes" id="UP000315252">
    <property type="component" value="Unassembled WGS sequence"/>
</dbReference>
<dbReference type="Gene3D" id="3.40.630.30">
    <property type="match status" value="1"/>
</dbReference>
<evidence type="ECO:0000259" key="1">
    <source>
        <dbReference type="Pfam" id="PF13480"/>
    </source>
</evidence>
<dbReference type="SUPFAM" id="SSF55729">
    <property type="entry name" value="Acyl-CoA N-acyltransferases (Nat)"/>
    <property type="match status" value="1"/>
</dbReference>
<dbReference type="AlphaFoldDB" id="A0A545T3R8"/>
<comment type="caution">
    <text evidence="2">The sequence shown here is derived from an EMBL/GenBank/DDBJ whole genome shotgun (WGS) entry which is preliminary data.</text>
</comment>
<keyword evidence="3" id="KW-1185">Reference proteome</keyword>
<organism evidence="2 3">
    <name type="scientific">Denitrobaculum tricleocarpae</name>
    <dbReference type="NCBI Taxonomy" id="2591009"/>
    <lineage>
        <taxon>Bacteria</taxon>
        <taxon>Pseudomonadati</taxon>
        <taxon>Pseudomonadota</taxon>
        <taxon>Alphaproteobacteria</taxon>
        <taxon>Rhodospirillales</taxon>
        <taxon>Rhodospirillaceae</taxon>
        <taxon>Denitrobaculum</taxon>
    </lineage>
</organism>
<keyword evidence="2" id="KW-0808">Transferase</keyword>
<reference evidence="2 3" key="1">
    <citation type="submission" date="2019-06" db="EMBL/GenBank/DDBJ databases">
        <title>Whole genome sequence for Rhodospirillaceae sp. R148.</title>
        <authorList>
            <person name="Wang G."/>
        </authorList>
    </citation>
    <scope>NUCLEOTIDE SEQUENCE [LARGE SCALE GENOMIC DNA]</scope>
    <source>
        <strain evidence="2 3">R148</strain>
    </source>
</reference>
<sequence length="333" mass="36372">MTTEMRTRLVGLKDPAAWSAALEGLPHSIAHEAAFRAALDTGRDDAQCVLFVAESERGKAVCPVLERPLETRADIATPYGFGGFIGVGDLTGLDQAWRAFARERGYVAGYLAQHPSLSCSAIGADEERFESSPVYLLDLRPGEDDIIAGMSKRRRPSLRRWLKEVEVATGRAELVDAFVKLYPPHMSRLGAASVYFFGDDALRRMAGLDSVVLFGARNEAGEIEAVSMTAVTAPCADYLFFAATEDARDHSVGLIWCGMREAKARGAEWINLGGAVKEGDGVGEFKRRFGATLTPTQCLKQVYDLQAYDALCEENACDAQNRNGYFPAYRAPR</sequence>
<name>A0A545T3R8_9PROT</name>
<dbReference type="GO" id="GO:0016740">
    <property type="term" value="F:transferase activity"/>
    <property type="evidence" value="ECO:0007669"/>
    <property type="project" value="UniProtKB-KW"/>
</dbReference>
<dbReference type="Pfam" id="PF13480">
    <property type="entry name" value="Acetyltransf_6"/>
    <property type="match status" value="1"/>
</dbReference>
<dbReference type="InterPro" id="IPR038740">
    <property type="entry name" value="BioF2-like_GNAT_dom"/>
</dbReference>
<evidence type="ECO:0000313" key="2">
    <source>
        <dbReference type="EMBL" id="TQV71873.1"/>
    </source>
</evidence>
<feature type="domain" description="BioF2-like acetyltransferase" evidence="1">
    <location>
        <begin position="165"/>
        <end position="276"/>
    </location>
</feature>
<protein>
    <submittedName>
        <fullName evidence="2">GNAT family N-acetyltransferase</fullName>
    </submittedName>
</protein>